<name>A0A5C3FXA6_PSEA2</name>
<proteinExistence type="inferred from homology"/>
<evidence type="ECO:0000256" key="4">
    <source>
        <dbReference type="ARBA" id="ARBA00022989"/>
    </source>
</evidence>
<organism evidence="8 9">
    <name type="scientific">Pseudozyma antarctica</name>
    <name type="common">Yeast</name>
    <name type="synonym">Candida antarctica</name>
    <dbReference type="NCBI Taxonomy" id="84753"/>
    <lineage>
        <taxon>Eukaryota</taxon>
        <taxon>Fungi</taxon>
        <taxon>Dikarya</taxon>
        <taxon>Basidiomycota</taxon>
        <taxon>Ustilaginomycotina</taxon>
        <taxon>Ustilaginomycetes</taxon>
        <taxon>Ustilaginales</taxon>
        <taxon>Ustilaginaceae</taxon>
        <taxon>Moesziomyces</taxon>
    </lineage>
</organism>
<evidence type="ECO:0000256" key="3">
    <source>
        <dbReference type="ARBA" id="ARBA00022824"/>
    </source>
</evidence>
<protein>
    <recommendedName>
        <fullName evidence="6">Stress-associated endoplasmic reticulum protein</fullName>
    </recommendedName>
</protein>
<evidence type="ECO:0000256" key="1">
    <source>
        <dbReference type="ARBA" id="ARBA00005500"/>
    </source>
</evidence>
<keyword evidence="4 6" id="KW-1133">Transmembrane helix</keyword>
<evidence type="ECO:0000313" key="8">
    <source>
        <dbReference type="EMBL" id="SPO49014.1"/>
    </source>
</evidence>
<keyword evidence="3 6" id="KW-0256">Endoplasmic reticulum</keyword>
<evidence type="ECO:0000256" key="6">
    <source>
        <dbReference type="RuleBase" id="RU364120"/>
    </source>
</evidence>
<evidence type="ECO:0000256" key="7">
    <source>
        <dbReference type="SAM" id="MobiDB-lite"/>
    </source>
</evidence>
<dbReference type="Proteomes" id="UP000325008">
    <property type="component" value="Unassembled WGS sequence"/>
</dbReference>
<comment type="similarity">
    <text evidence="1 6">Belongs to the RAMP4 family.</text>
</comment>
<dbReference type="EMBL" id="OOIQ01000022">
    <property type="protein sequence ID" value="SPO49014.1"/>
    <property type="molecule type" value="Genomic_DNA"/>
</dbReference>
<comment type="function">
    <text evidence="6">Interacts with target proteins during translocation into the lumen of the endoplasmic reticulum. Protects unfolded target proteins against degradation and facilitate correct glycosylation.</text>
</comment>
<keyword evidence="9" id="KW-1185">Reference proteome</keyword>
<comment type="subcellular location">
    <subcellularLocation>
        <location evidence="6">Membrane</location>
        <topology evidence="6">Single-pass membrane protein</topology>
    </subcellularLocation>
    <subcellularLocation>
        <location evidence="6">Endoplasmic reticulum membrane</location>
        <topology evidence="6">Single-pass membrane protein</topology>
    </subcellularLocation>
</comment>
<dbReference type="Pfam" id="PF06624">
    <property type="entry name" value="RAMP4"/>
    <property type="match status" value="1"/>
</dbReference>
<dbReference type="AlphaFoldDB" id="A0A5C3FXA6"/>
<gene>
    <name evidence="8" type="ORF">PSANT_06705</name>
</gene>
<accession>A0A5C3FXA6</accession>
<feature type="transmembrane region" description="Helical" evidence="6">
    <location>
        <begin position="74"/>
        <end position="95"/>
    </location>
</feature>
<feature type="compositionally biased region" description="Basic residues" evidence="7">
    <location>
        <begin position="47"/>
        <end position="58"/>
    </location>
</feature>
<sequence>MPTFKDIRAKNAQFAASARENAGKPRIRASKENVEADGEEAVEARKQTQRRGRNIVKPAKKDRTPPSALKNNRVALALICFVVIGGVFFELMRLFL</sequence>
<reference evidence="8" key="1">
    <citation type="submission" date="2018-03" db="EMBL/GenBank/DDBJ databases">
        <authorList>
            <person name="Guldener U."/>
        </authorList>
    </citation>
    <scope>NUCLEOTIDE SEQUENCE [LARGE SCALE GENOMIC DNA]</scope>
    <source>
        <strain evidence="8">ATCC34888</strain>
    </source>
</reference>
<keyword evidence="5 6" id="KW-0472">Membrane</keyword>
<evidence type="ECO:0000256" key="5">
    <source>
        <dbReference type="ARBA" id="ARBA00023136"/>
    </source>
</evidence>
<feature type="region of interest" description="Disordered" evidence="7">
    <location>
        <begin position="15"/>
        <end position="66"/>
    </location>
</feature>
<evidence type="ECO:0000256" key="2">
    <source>
        <dbReference type="ARBA" id="ARBA00022692"/>
    </source>
</evidence>
<dbReference type="InterPro" id="IPR010580">
    <property type="entry name" value="ER_stress-assoc"/>
</dbReference>
<comment type="caution">
    <text evidence="8">The sequence shown here is derived from an EMBL/GenBank/DDBJ whole genome shotgun (WGS) entry which is preliminary data.</text>
</comment>
<dbReference type="OrthoDB" id="16679at2759"/>
<evidence type="ECO:0000313" key="9">
    <source>
        <dbReference type="Proteomes" id="UP000325008"/>
    </source>
</evidence>
<dbReference type="GO" id="GO:0005789">
    <property type="term" value="C:endoplasmic reticulum membrane"/>
    <property type="evidence" value="ECO:0007669"/>
    <property type="project" value="UniProtKB-SubCell"/>
</dbReference>
<keyword evidence="2 6" id="KW-0812">Transmembrane</keyword>